<gene>
    <name evidence="8" type="primary">recO</name>
    <name evidence="11" type="ORF">CLV46_1593</name>
</gene>
<dbReference type="InterPro" id="IPR022572">
    <property type="entry name" value="DNA_rep/recomb_RecO_N"/>
</dbReference>
<sequence>MPTYRDEAVVLRTHKLGEADRIVTMLSRQHGKIRAVAKGVRRTSSKFGSRLEPFMVVDAQLYVGRSLDIIQQAESLGAYGAMIAGDYASFTAANAMVETADRLTDDDGSLQQYLLLVGALRSLSRREHGPGLTLDSYLLRALSIAGWAPSFGDCAVTGAPGPHSAFVVQMGGVVADAVAPPGAPRIDAATLDLLGALLSGDWVHAEQAPEATRAQASGIVAAYTQFHLERGLRSLQHVDRSAAAAAPRTTVAPVVLDRGAGSAAPAPHDASSPSDRGSASGDPAASAQPFVSAQTSASEPTTAPEPATAPEPGTASDPVAPIPGAR</sequence>
<dbReference type="EMBL" id="PGFF01000001">
    <property type="protein sequence ID" value="PJJ72033.1"/>
    <property type="molecule type" value="Genomic_DNA"/>
</dbReference>
<evidence type="ECO:0000256" key="3">
    <source>
        <dbReference type="ARBA" id="ARBA00021310"/>
    </source>
</evidence>
<keyword evidence="4 8" id="KW-0227">DNA damage</keyword>
<comment type="caution">
    <text evidence="11">The sequence shown here is derived from an EMBL/GenBank/DDBJ whole genome shotgun (WGS) entry which is preliminary data.</text>
</comment>
<comment type="similarity">
    <text evidence="2 8">Belongs to the RecO family.</text>
</comment>
<evidence type="ECO:0000256" key="8">
    <source>
        <dbReference type="HAMAP-Rule" id="MF_00201"/>
    </source>
</evidence>
<evidence type="ECO:0000259" key="10">
    <source>
        <dbReference type="Pfam" id="PF11967"/>
    </source>
</evidence>
<protein>
    <recommendedName>
        <fullName evidence="3 8">DNA repair protein RecO</fullName>
    </recommendedName>
    <alternativeName>
        <fullName evidence="7 8">Recombination protein O</fullName>
    </alternativeName>
</protein>
<evidence type="ECO:0000256" key="2">
    <source>
        <dbReference type="ARBA" id="ARBA00007452"/>
    </source>
</evidence>
<evidence type="ECO:0000256" key="5">
    <source>
        <dbReference type="ARBA" id="ARBA00023172"/>
    </source>
</evidence>
<evidence type="ECO:0000256" key="7">
    <source>
        <dbReference type="ARBA" id="ARBA00033409"/>
    </source>
</evidence>
<proteinExistence type="inferred from homology"/>
<dbReference type="GO" id="GO:0006310">
    <property type="term" value="P:DNA recombination"/>
    <property type="evidence" value="ECO:0007669"/>
    <property type="project" value="UniProtKB-UniRule"/>
</dbReference>
<dbReference type="InterPro" id="IPR012340">
    <property type="entry name" value="NA-bd_OB-fold"/>
</dbReference>
<dbReference type="AlphaFoldDB" id="A0A2M9CJF9"/>
<evidence type="ECO:0000313" key="12">
    <source>
        <dbReference type="Proteomes" id="UP000228758"/>
    </source>
</evidence>
<organism evidence="11 12">
    <name type="scientific">Diaminobutyricimonas aerilata</name>
    <dbReference type="NCBI Taxonomy" id="1162967"/>
    <lineage>
        <taxon>Bacteria</taxon>
        <taxon>Bacillati</taxon>
        <taxon>Actinomycetota</taxon>
        <taxon>Actinomycetes</taxon>
        <taxon>Micrococcales</taxon>
        <taxon>Microbacteriaceae</taxon>
        <taxon>Diaminobutyricimonas</taxon>
    </lineage>
</organism>
<comment type="function">
    <text evidence="1 8">Involved in DNA repair and RecF pathway recombination.</text>
</comment>
<feature type="region of interest" description="Disordered" evidence="9">
    <location>
        <begin position="259"/>
        <end position="326"/>
    </location>
</feature>
<reference evidence="11 12" key="1">
    <citation type="submission" date="2017-11" db="EMBL/GenBank/DDBJ databases">
        <title>Genomic Encyclopedia of Archaeal and Bacterial Type Strains, Phase II (KMG-II): From Individual Species to Whole Genera.</title>
        <authorList>
            <person name="Goeker M."/>
        </authorList>
    </citation>
    <scope>NUCLEOTIDE SEQUENCE [LARGE SCALE GENOMIC DNA]</scope>
    <source>
        <strain evidence="11 12">DSM 27393</strain>
    </source>
</reference>
<dbReference type="PANTHER" id="PTHR33991:SF1">
    <property type="entry name" value="DNA REPAIR PROTEIN RECO"/>
    <property type="match status" value="1"/>
</dbReference>
<feature type="domain" description="DNA replication/recombination mediator RecO N-terminal" evidence="10">
    <location>
        <begin position="1"/>
        <end position="78"/>
    </location>
</feature>
<evidence type="ECO:0000256" key="9">
    <source>
        <dbReference type="SAM" id="MobiDB-lite"/>
    </source>
</evidence>
<dbReference type="Pfam" id="PF02565">
    <property type="entry name" value="RecO_C"/>
    <property type="match status" value="1"/>
</dbReference>
<keyword evidence="5 8" id="KW-0233">DNA recombination</keyword>
<feature type="compositionally biased region" description="Low complexity" evidence="9">
    <location>
        <begin position="259"/>
        <end position="275"/>
    </location>
</feature>
<dbReference type="Proteomes" id="UP000228758">
    <property type="component" value="Unassembled WGS sequence"/>
</dbReference>
<evidence type="ECO:0000256" key="6">
    <source>
        <dbReference type="ARBA" id="ARBA00023204"/>
    </source>
</evidence>
<evidence type="ECO:0000313" key="11">
    <source>
        <dbReference type="EMBL" id="PJJ72033.1"/>
    </source>
</evidence>
<dbReference type="InterPro" id="IPR037278">
    <property type="entry name" value="ARFGAP/RecO"/>
</dbReference>
<dbReference type="Gene3D" id="1.20.1440.120">
    <property type="entry name" value="Recombination protein O, C-terminal domain"/>
    <property type="match status" value="1"/>
</dbReference>
<dbReference type="NCBIfam" id="TIGR00613">
    <property type="entry name" value="reco"/>
    <property type="match status" value="1"/>
</dbReference>
<dbReference type="SUPFAM" id="SSF57863">
    <property type="entry name" value="ArfGap/RecO-like zinc finger"/>
    <property type="match status" value="1"/>
</dbReference>
<dbReference type="GO" id="GO:0043590">
    <property type="term" value="C:bacterial nucleoid"/>
    <property type="evidence" value="ECO:0007669"/>
    <property type="project" value="TreeGrafter"/>
</dbReference>
<dbReference type="InterPro" id="IPR042242">
    <property type="entry name" value="RecO_C"/>
</dbReference>
<keyword evidence="12" id="KW-1185">Reference proteome</keyword>
<dbReference type="Gene3D" id="2.40.50.140">
    <property type="entry name" value="Nucleic acid-binding proteins"/>
    <property type="match status" value="1"/>
</dbReference>
<dbReference type="SUPFAM" id="SSF50249">
    <property type="entry name" value="Nucleic acid-binding proteins"/>
    <property type="match status" value="1"/>
</dbReference>
<dbReference type="PANTHER" id="PTHR33991">
    <property type="entry name" value="DNA REPAIR PROTEIN RECO"/>
    <property type="match status" value="1"/>
</dbReference>
<feature type="compositionally biased region" description="Low complexity" evidence="9">
    <location>
        <begin position="295"/>
        <end position="316"/>
    </location>
</feature>
<dbReference type="GO" id="GO:0006302">
    <property type="term" value="P:double-strand break repair"/>
    <property type="evidence" value="ECO:0007669"/>
    <property type="project" value="TreeGrafter"/>
</dbReference>
<accession>A0A2M9CJF9</accession>
<keyword evidence="6 8" id="KW-0234">DNA repair</keyword>
<dbReference type="InterPro" id="IPR003717">
    <property type="entry name" value="RecO"/>
</dbReference>
<dbReference type="Pfam" id="PF11967">
    <property type="entry name" value="RecO_N"/>
    <property type="match status" value="1"/>
</dbReference>
<evidence type="ECO:0000256" key="1">
    <source>
        <dbReference type="ARBA" id="ARBA00003065"/>
    </source>
</evidence>
<name>A0A2M9CJF9_9MICO</name>
<dbReference type="HAMAP" id="MF_00201">
    <property type="entry name" value="RecO"/>
    <property type="match status" value="1"/>
</dbReference>
<evidence type="ECO:0000256" key="4">
    <source>
        <dbReference type="ARBA" id="ARBA00022763"/>
    </source>
</evidence>